<protein>
    <recommendedName>
        <fullName evidence="8">Glycine--tRNA ligase</fullName>
        <ecNumber evidence="8">6.1.1.14</ecNumber>
    </recommendedName>
    <alternativeName>
        <fullName evidence="8">Glycyl-tRNA synthetase</fullName>
        <shortName evidence="8">GlyRS</shortName>
    </alternativeName>
</protein>
<dbReference type="InterPro" id="IPR027031">
    <property type="entry name" value="Gly-tRNA_synthase/POLG2"/>
</dbReference>
<dbReference type="SUPFAM" id="SSF55681">
    <property type="entry name" value="Class II aaRS and biotin synthetases"/>
    <property type="match status" value="1"/>
</dbReference>
<organism evidence="11 13">
    <name type="scientific">Mycoplasma nasistruthionis</name>
    <dbReference type="NCBI Taxonomy" id="353852"/>
    <lineage>
        <taxon>Bacteria</taxon>
        <taxon>Bacillati</taxon>
        <taxon>Mycoplasmatota</taxon>
        <taxon>Mollicutes</taxon>
        <taxon>Mycoplasmataceae</taxon>
        <taxon>Mycoplasma</taxon>
    </lineage>
</organism>
<dbReference type="PROSITE" id="PS50862">
    <property type="entry name" value="AA_TRNA_LIGASE_II"/>
    <property type="match status" value="1"/>
</dbReference>
<evidence type="ECO:0000256" key="3">
    <source>
        <dbReference type="ARBA" id="ARBA00022598"/>
    </source>
</evidence>
<keyword evidence="2 8" id="KW-0963">Cytoplasm</keyword>
<comment type="catalytic activity">
    <reaction evidence="8">
        <text>tRNA(Gly) + glycine + ATP = glycyl-tRNA(Gly) + AMP + diphosphate</text>
        <dbReference type="Rhea" id="RHEA:16013"/>
        <dbReference type="Rhea" id="RHEA-COMP:9664"/>
        <dbReference type="Rhea" id="RHEA-COMP:9683"/>
        <dbReference type="ChEBI" id="CHEBI:30616"/>
        <dbReference type="ChEBI" id="CHEBI:33019"/>
        <dbReference type="ChEBI" id="CHEBI:57305"/>
        <dbReference type="ChEBI" id="CHEBI:78442"/>
        <dbReference type="ChEBI" id="CHEBI:78522"/>
        <dbReference type="ChEBI" id="CHEBI:456215"/>
        <dbReference type="EC" id="6.1.1.14"/>
    </reaction>
</comment>
<dbReference type="NCBIfam" id="TIGR00389">
    <property type="entry name" value="glyS_dimeric"/>
    <property type="match status" value="1"/>
</dbReference>
<dbReference type="InterPro" id="IPR022961">
    <property type="entry name" value="Gly_tRNA_ligase_bac"/>
</dbReference>
<dbReference type="SUPFAM" id="SSF52954">
    <property type="entry name" value="Class II aaRS ABD-related"/>
    <property type="match status" value="1"/>
</dbReference>
<dbReference type="GO" id="GO:0006426">
    <property type="term" value="P:glycyl-tRNA aminoacylation"/>
    <property type="evidence" value="ECO:0007669"/>
    <property type="project" value="UniProtKB-UniRule"/>
</dbReference>
<comment type="function">
    <text evidence="8">Catalyzes the attachment of glycine to tRNA(Gly).</text>
</comment>
<dbReference type="PRINTS" id="PR01043">
    <property type="entry name" value="TRNASYNTHGLY"/>
</dbReference>
<evidence type="ECO:0000256" key="1">
    <source>
        <dbReference type="ARBA" id="ARBA00008226"/>
    </source>
</evidence>
<gene>
    <name evidence="8" type="primary">glyQS</name>
    <name evidence="10" type="ORF">FG904_00965</name>
    <name evidence="11" type="ORF">FIV53_00995</name>
</gene>
<dbReference type="CDD" id="cd00858">
    <property type="entry name" value="GlyRS_anticodon"/>
    <property type="match status" value="1"/>
</dbReference>
<dbReference type="GO" id="GO:1990742">
    <property type="term" value="C:microvesicle"/>
    <property type="evidence" value="ECO:0007669"/>
    <property type="project" value="UniProtKB-ARBA"/>
</dbReference>
<evidence type="ECO:0000256" key="2">
    <source>
        <dbReference type="ARBA" id="ARBA00022490"/>
    </source>
</evidence>
<dbReference type="KEGG" id="mnh:FG904_00965"/>
<dbReference type="OrthoDB" id="9760853at2"/>
<keyword evidence="6 8" id="KW-0648">Protein biosynthesis</keyword>
<evidence type="ECO:0000256" key="4">
    <source>
        <dbReference type="ARBA" id="ARBA00022741"/>
    </source>
</evidence>
<feature type="binding site" evidence="8">
    <location>
        <begin position="195"/>
        <end position="197"/>
    </location>
    <ligand>
        <name>ATP</name>
        <dbReference type="ChEBI" id="CHEBI:30616"/>
    </ligand>
</feature>
<dbReference type="InterPro" id="IPR036621">
    <property type="entry name" value="Anticodon-bd_dom_sf"/>
</dbReference>
<evidence type="ECO:0000256" key="8">
    <source>
        <dbReference type="HAMAP-Rule" id="MF_00253"/>
    </source>
</evidence>
<accession>A0A5B7XVV9</accession>
<evidence type="ECO:0000256" key="5">
    <source>
        <dbReference type="ARBA" id="ARBA00022840"/>
    </source>
</evidence>
<proteinExistence type="inferred from homology"/>
<dbReference type="InterPro" id="IPR006195">
    <property type="entry name" value="aa-tRNA-synth_II"/>
</dbReference>
<accession>A0A4Y6I6W1</accession>
<dbReference type="InterPro" id="IPR004154">
    <property type="entry name" value="Anticodon-bd"/>
</dbReference>
<keyword evidence="4 8" id="KW-0547">Nucleotide-binding</keyword>
<keyword evidence="5 8" id="KW-0067">ATP-binding</keyword>
<dbReference type="Gene3D" id="3.30.40.230">
    <property type="match status" value="1"/>
</dbReference>
<feature type="binding site" evidence="8">
    <location>
        <begin position="205"/>
        <end position="210"/>
    </location>
    <ligand>
        <name>ATP</name>
        <dbReference type="ChEBI" id="CHEBI:30616"/>
    </ligand>
</feature>
<keyword evidence="13" id="KW-1185">Reference proteome</keyword>
<comment type="subcellular location">
    <subcellularLocation>
        <location evidence="8">Cytoplasm</location>
    </subcellularLocation>
</comment>
<feature type="binding site" evidence="8">
    <location>
        <position position="94"/>
    </location>
    <ligand>
        <name>substrate</name>
    </ligand>
</feature>
<comment type="similarity">
    <text evidence="1 8">Belongs to the class-II aminoacyl-tRNA synthetase family.</text>
</comment>
<dbReference type="GO" id="GO:0004081">
    <property type="term" value="F:bis(5'-nucleosyl)-tetraphosphatase (asymmetrical) activity"/>
    <property type="evidence" value="ECO:0007669"/>
    <property type="project" value="UniProtKB-ARBA"/>
</dbReference>
<dbReference type="EMBL" id="CP041147">
    <property type="protein sequence ID" value="QDF65263.1"/>
    <property type="molecule type" value="Genomic_DNA"/>
</dbReference>
<dbReference type="GO" id="GO:0005524">
    <property type="term" value="F:ATP binding"/>
    <property type="evidence" value="ECO:0007669"/>
    <property type="project" value="UniProtKB-UniRule"/>
</dbReference>
<dbReference type="Pfam" id="PF00587">
    <property type="entry name" value="tRNA-synt_2b"/>
    <property type="match status" value="1"/>
</dbReference>
<dbReference type="Proteomes" id="UP000305457">
    <property type="component" value="Chromosome"/>
</dbReference>
<dbReference type="EC" id="6.1.1.14" evidence="8"/>
<evidence type="ECO:0000256" key="7">
    <source>
        <dbReference type="ARBA" id="ARBA00023146"/>
    </source>
</evidence>
<sequence>MLDIVNHLKNSGFVFQGSEIYGGLSNTWDYGPLGALLKDNIQQAWKKEFVFKEPNNYLIDSKILMNPQVWVTSGHVSNFADPLIENKVNGKRYRADKLIQEIDETIVVEKMSNEQMVQYLKDNLPKYENDKTDWSEIKQFNLMFETSQGVVEGNKSKVYLRPETAQGIFVNFKNVQRSTRAKLPFGIAQVGKSFRNEVTPGNFIFRTREFEQMELEFFTKPEEASQWFDYYVQKAYNFALSLGIKEQSVRIRAHEKEELAHYSEGTSDVEFNFPFGWGELLGVANRTNYDLMSHSKATGESLDYLDPETNQKIVPYVIEPSIGLDRLMLAVISDAYKEEQLENDSRIVLSFPYAIAPYKVAVLPLVKKLSEQAKEIFATLVEKGISVAYDEAGSIGKRYRRQDSIGTYYCLTFDYDSLEDNCVTLRNRDTMEQQRISLDKLFEILK</sequence>
<dbReference type="InterPro" id="IPR033731">
    <property type="entry name" value="GlyRS-like_core"/>
</dbReference>
<dbReference type="EMBL" id="CP040825">
    <property type="protein sequence ID" value="QCZ36998.1"/>
    <property type="molecule type" value="Genomic_DNA"/>
</dbReference>
<dbReference type="GO" id="GO:0070062">
    <property type="term" value="C:extracellular exosome"/>
    <property type="evidence" value="ECO:0007669"/>
    <property type="project" value="UniProtKB-ARBA"/>
</dbReference>
<evidence type="ECO:0000256" key="6">
    <source>
        <dbReference type="ARBA" id="ARBA00022917"/>
    </source>
</evidence>
<dbReference type="NCBIfam" id="NF003211">
    <property type="entry name" value="PRK04173.1"/>
    <property type="match status" value="1"/>
</dbReference>
<feature type="domain" description="Aminoacyl-transfer RNA synthetases class-II family profile" evidence="9">
    <location>
        <begin position="108"/>
        <end position="364"/>
    </location>
</feature>
<feature type="binding site" evidence="8">
    <location>
        <begin position="319"/>
        <end position="323"/>
    </location>
    <ligand>
        <name>substrate</name>
    </ligand>
</feature>
<name>A0A4Y6I6W1_9MOLU</name>
<reference evidence="11 13" key="1">
    <citation type="submission" date="2019-06" db="EMBL/GenBank/DDBJ databases">
        <title>Mycoplasma nasistruthionis sp. nov. str Ms03.</title>
        <authorList>
            <person name="Botes A."/>
        </authorList>
    </citation>
    <scope>NUCLEOTIDE SEQUENCE [LARGE SCALE GENOMIC DNA]</scope>
    <source>
        <strain evidence="11 13">Ms03</strain>
    </source>
</reference>
<dbReference type="Proteomes" id="UP000315201">
    <property type="component" value="Chromosome"/>
</dbReference>
<evidence type="ECO:0000313" key="11">
    <source>
        <dbReference type="EMBL" id="QDF65263.1"/>
    </source>
</evidence>
<dbReference type="GO" id="GO:0015966">
    <property type="term" value="P:diadenosine tetraphosphate biosynthetic process"/>
    <property type="evidence" value="ECO:0007669"/>
    <property type="project" value="UniProtKB-ARBA"/>
</dbReference>
<evidence type="ECO:0000259" key="9">
    <source>
        <dbReference type="PROSITE" id="PS50862"/>
    </source>
</evidence>
<feature type="binding site" evidence="8">
    <location>
        <begin position="323"/>
        <end position="326"/>
    </location>
    <ligand>
        <name>ATP</name>
        <dbReference type="ChEBI" id="CHEBI:30616"/>
    </ligand>
</feature>
<dbReference type="AlphaFoldDB" id="A0A4Y6I6W1"/>
<keyword evidence="3 8" id="KW-0436">Ligase</keyword>
<dbReference type="FunFam" id="3.40.50.800:FF:000002">
    <property type="entry name" value="Glycine--tRNA ligase"/>
    <property type="match status" value="1"/>
</dbReference>
<evidence type="ECO:0000313" key="12">
    <source>
        <dbReference type="Proteomes" id="UP000305457"/>
    </source>
</evidence>
<reference evidence="10 12" key="2">
    <citation type="submission" date="2019-06" db="EMBL/GenBank/DDBJ databases">
        <title>Mycoplasma sp. 2F1A isolated from ostrich.</title>
        <authorList>
            <person name="Spergser J."/>
        </authorList>
    </citation>
    <scope>NUCLEOTIDE SEQUENCE [LARGE SCALE GENOMIC DNA]</scope>
    <source>
        <strain evidence="10 12">2F1A</strain>
    </source>
</reference>
<keyword evidence="7 8" id="KW-0030">Aminoacyl-tRNA synthetase</keyword>
<feature type="binding site" evidence="8">
    <location>
        <begin position="210"/>
        <end position="214"/>
    </location>
    <ligand>
        <name>substrate</name>
    </ligand>
</feature>
<dbReference type="Gene3D" id="3.30.930.10">
    <property type="entry name" value="Bira Bifunctional Protein, Domain 2"/>
    <property type="match status" value="1"/>
</dbReference>
<comment type="subunit">
    <text evidence="8">Homodimer.</text>
</comment>
<dbReference type="Pfam" id="PF03129">
    <property type="entry name" value="HGTP_anticodon"/>
    <property type="match status" value="1"/>
</dbReference>
<dbReference type="InterPro" id="IPR045864">
    <property type="entry name" value="aa-tRNA-synth_II/BPL/LPL"/>
</dbReference>
<dbReference type="HAMAP" id="MF_00253_B">
    <property type="entry name" value="Gly_tRNA_synth_B"/>
    <property type="match status" value="1"/>
</dbReference>
<dbReference type="InterPro" id="IPR002314">
    <property type="entry name" value="aa-tRNA-synt_IIb"/>
</dbReference>
<dbReference type="Gene3D" id="3.40.50.800">
    <property type="entry name" value="Anticodon-binding domain"/>
    <property type="match status" value="1"/>
</dbReference>
<dbReference type="GO" id="GO:0004820">
    <property type="term" value="F:glycine-tRNA ligase activity"/>
    <property type="evidence" value="ECO:0007669"/>
    <property type="project" value="UniProtKB-UniRule"/>
</dbReference>
<feature type="binding site" evidence="8">
    <location>
        <position position="163"/>
    </location>
    <ligand>
        <name>substrate</name>
    </ligand>
</feature>
<dbReference type="GO" id="GO:0005829">
    <property type="term" value="C:cytosol"/>
    <property type="evidence" value="ECO:0007669"/>
    <property type="project" value="UniProtKB-ARBA"/>
</dbReference>
<evidence type="ECO:0000313" key="10">
    <source>
        <dbReference type="EMBL" id="QCZ36998.1"/>
    </source>
</evidence>
<dbReference type="CDD" id="cd00774">
    <property type="entry name" value="GlyRS-like_core"/>
    <property type="match status" value="1"/>
</dbReference>
<dbReference type="InterPro" id="IPR002315">
    <property type="entry name" value="tRNA-synt_gly"/>
</dbReference>
<evidence type="ECO:0000313" key="13">
    <source>
        <dbReference type="Proteomes" id="UP000315201"/>
    </source>
</evidence>
<feature type="binding site" evidence="8">
    <location>
        <begin position="279"/>
        <end position="280"/>
    </location>
    <ligand>
        <name>ATP</name>
        <dbReference type="ChEBI" id="CHEBI:30616"/>
    </ligand>
</feature>
<dbReference type="PANTHER" id="PTHR10745">
    <property type="entry name" value="GLYCYL-TRNA SYNTHETASE/DNA POLYMERASE SUBUNIT GAMMA-2"/>
    <property type="match status" value="1"/>
</dbReference>
<dbReference type="PANTHER" id="PTHR10745:SF8">
    <property type="entry name" value="DNA POLYMERASE SUBUNIT GAMMA-2, MITOCHONDRIAL"/>
    <property type="match status" value="1"/>
</dbReference>